<evidence type="ECO:0000313" key="1">
    <source>
        <dbReference type="EMBL" id="DAF50800.1"/>
    </source>
</evidence>
<sequence length="87" mass="9541">MLKPYYETGYDLHVANYIAYGHSDNKLYEDAAHTTEVKKADAEKAFKLGRLMIDDGTNVLQAVAMTATGFITYDGSAAATWTAKAED</sequence>
<dbReference type="EMBL" id="BK032601">
    <property type="protein sequence ID" value="DAF50800.1"/>
    <property type="molecule type" value="Genomic_DNA"/>
</dbReference>
<accession>A0A8S5SIM6</accession>
<proteinExistence type="predicted"/>
<organism evidence="1">
    <name type="scientific">Siphoviridae sp. ctSuy3</name>
    <dbReference type="NCBI Taxonomy" id="2827874"/>
    <lineage>
        <taxon>Viruses</taxon>
        <taxon>Duplodnaviria</taxon>
        <taxon>Heunggongvirae</taxon>
        <taxon>Uroviricota</taxon>
        <taxon>Caudoviricetes</taxon>
    </lineage>
</organism>
<protein>
    <submittedName>
        <fullName evidence="1">Uncharacterized protein</fullName>
    </submittedName>
</protein>
<reference evidence="1" key="1">
    <citation type="journal article" date="2021" name="Proc. Natl. Acad. Sci. U.S.A.">
        <title>A Catalog of Tens of Thousands of Viruses from Human Metagenomes Reveals Hidden Associations with Chronic Diseases.</title>
        <authorList>
            <person name="Tisza M.J."/>
            <person name="Buck C.B."/>
        </authorList>
    </citation>
    <scope>NUCLEOTIDE SEQUENCE</scope>
    <source>
        <strain evidence="1">CtSuy3</strain>
    </source>
</reference>
<name>A0A8S5SIM6_9CAUD</name>